<dbReference type="InterPro" id="IPR017871">
    <property type="entry name" value="ABC_transporter-like_CS"/>
</dbReference>
<evidence type="ECO:0000256" key="3">
    <source>
        <dbReference type="ARBA" id="ARBA00022741"/>
    </source>
</evidence>
<dbReference type="Gene3D" id="3.40.50.300">
    <property type="entry name" value="P-loop containing nucleotide triphosphate hydrolases"/>
    <property type="match status" value="1"/>
</dbReference>
<keyword evidence="8" id="KW-1185">Reference proteome</keyword>
<protein>
    <submittedName>
        <fullName evidence="7">ABC transporter ATP-binding protein</fullName>
    </submittedName>
</protein>
<dbReference type="PROSITE" id="PS50893">
    <property type="entry name" value="ABC_TRANSPORTER_2"/>
    <property type="match status" value="1"/>
</dbReference>
<organism evidence="7 8">
    <name type="scientific">Flaviramulus multivorans</name>
    <dbReference type="NCBI Taxonomy" id="1304750"/>
    <lineage>
        <taxon>Bacteria</taxon>
        <taxon>Pseudomonadati</taxon>
        <taxon>Bacteroidota</taxon>
        <taxon>Flavobacteriia</taxon>
        <taxon>Flavobacteriales</taxon>
        <taxon>Flavobacteriaceae</taxon>
        <taxon>Flaviramulus</taxon>
    </lineage>
</organism>
<proteinExistence type="inferred from homology"/>
<keyword evidence="5" id="KW-1278">Translocase</keyword>
<dbReference type="InterPro" id="IPR003593">
    <property type="entry name" value="AAA+_ATPase"/>
</dbReference>
<evidence type="ECO:0000256" key="5">
    <source>
        <dbReference type="ARBA" id="ARBA00022967"/>
    </source>
</evidence>
<evidence type="ECO:0000259" key="6">
    <source>
        <dbReference type="PROSITE" id="PS50893"/>
    </source>
</evidence>
<dbReference type="RefSeq" id="WP_237232400.1">
    <property type="nucleotide sequence ID" value="NZ_JAKKDV010000007.1"/>
</dbReference>
<dbReference type="SUPFAM" id="SSF52540">
    <property type="entry name" value="P-loop containing nucleoside triphosphate hydrolases"/>
    <property type="match status" value="1"/>
</dbReference>
<gene>
    <name evidence="7" type="ORF">L3X39_13545</name>
</gene>
<dbReference type="PANTHER" id="PTHR42798:SF2">
    <property type="entry name" value="ABC TRANSPORTER ATP-BINDING PROTEIN MG467-RELATED"/>
    <property type="match status" value="1"/>
</dbReference>
<name>A0ABS9IM37_9FLAO</name>
<dbReference type="EMBL" id="JAKKDV010000007">
    <property type="protein sequence ID" value="MCF7561666.1"/>
    <property type="molecule type" value="Genomic_DNA"/>
</dbReference>
<reference evidence="7 8" key="1">
    <citation type="submission" date="2022-01" db="EMBL/GenBank/DDBJ databases">
        <title>Draft genome sequence of Sabulilitoribacter multivorans KCTC 32326.</title>
        <authorList>
            <person name="Oh J.-S."/>
        </authorList>
    </citation>
    <scope>NUCLEOTIDE SEQUENCE [LARGE SCALE GENOMIC DNA]</scope>
    <source>
        <strain evidence="7 8">M-M16</strain>
    </source>
</reference>
<keyword evidence="3" id="KW-0547">Nucleotide-binding</keyword>
<keyword evidence="2" id="KW-0813">Transport</keyword>
<evidence type="ECO:0000256" key="1">
    <source>
        <dbReference type="ARBA" id="ARBA00005417"/>
    </source>
</evidence>
<sequence length="220" mass="24547">MIQAKNIHKYYGDLQVLKGVDIHIKKGEIVSIVGASGAGKTTLLQILGTLDRASKKEEFELIINNTNINTLGDKALAKFRNEHIGFIFQFHQLLPEFTALENVCLPAFIKGTKKSDAENRAKELLDFLGLSHRHHHKPSELSGGEQQRVAVARALINNPDLIFADEPSGNLDSESAENLHNLFFKLRDEFGQTFVIVTHNEEFANMADRKLTMVDGNIVS</sequence>
<comment type="caution">
    <text evidence="7">The sequence shown here is derived from an EMBL/GenBank/DDBJ whole genome shotgun (WGS) entry which is preliminary data.</text>
</comment>
<dbReference type="CDD" id="cd03255">
    <property type="entry name" value="ABC_MJ0796_LolCDE_FtsE"/>
    <property type="match status" value="1"/>
</dbReference>
<evidence type="ECO:0000256" key="4">
    <source>
        <dbReference type="ARBA" id="ARBA00022840"/>
    </source>
</evidence>
<dbReference type="GO" id="GO:0005524">
    <property type="term" value="F:ATP binding"/>
    <property type="evidence" value="ECO:0007669"/>
    <property type="project" value="UniProtKB-KW"/>
</dbReference>
<dbReference type="InterPro" id="IPR003439">
    <property type="entry name" value="ABC_transporter-like_ATP-bd"/>
</dbReference>
<dbReference type="InterPro" id="IPR017911">
    <property type="entry name" value="MacB-like_ATP-bd"/>
</dbReference>
<dbReference type="SMART" id="SM00382">
    <property type="entry name" value="AAA"/>
    <property type="match status" value="1"/>
</dbReference>
<evidence type="ECO:0000313" key="8">
    <source>
        <dbReference type="Proteomes" id="UP001200022"/>
    </source>
</evidence>
<evidence type="ECO:0000256" key="2">
    <source>
        <dbReference type="ARBA" id="ARBA00022448"/>
    </source>
</evidence>
<comment type="similarity">
    <text evidence="1">Belongs to the ABC transporter superfamily.</text>
</comment>
<dbReference type="PROSITE" id="PS00211">
    <property type="entry name" value="ABC_TRANSPORTER_1"/>
    <property type="match status" value="1"/>
</dbReference>
<dbReference type="Pfam" id="PF00005">
    <property type="entry name" value="ABC_tran"/>
    <property type="match status" value="1"/>
</dbReference>
<dbReference type="Proteomes" id="UP001200022">
    <property type="component" value="Unassembled WGS sequence"/>
</dbReference>
<dbReference type="InterPro" id="IPR027417">
    <property type="entry name" value="P-loop_NTPase"/>
</dbReference>
<evidence type="ECO:0000313" key="7">
    <source>
        <dbReference type="EMBL" id="MCF7561666.1"/>
    </source>
</evidence>
<keyword evidence="4 7" id="KW-0067">ATP-binding</keyword>
<dbReference type="PANTHER" id="PTHR42798">
    <property type="entry name" value="LIPOPROTEIN-RELEASING SYSTEM ATP-BINDING PROTEIN LOLD"/>
    <property type="match status" value="1"/>
</dbReference>
<accession>A0ABS9IM37</accession>
<feature type="domain" description="ABC transporter" evidence="6">
    <location>
        <begin position="2"/>
        <end position="219"/>
    </location>
</feature>